<proteinExistence type="predicted"/>
<evidence type="ECO:0000256" key="1">
    <source>
        <dbReference type="SAM" id="MobiDB-lite"/>
    </source>
</evidence>
<keyword evidence="3" id="KW-1185">Reference proteome</keyword>
<feature type="compositionally biased region" description="Pro residues" evidence="1">
    <location>
        <begin position="57"/>
        <end position="70"/>
    </location>
</feature>
<feature type="compositionally biased region" description="Low complexity" evidence="1">
    <location>
        <begin position="318"/>
        <end position="331"/>
    </location>
</feature>
<evidence type="ECO:0000313" key="2">
    <source>
        <dbReference type="EMBL" id="KAF2152294.1"/>
    </source>
</evidence>
<feature type="compositionally biased region" description="Basic and acidic residues" evidence="1">
    <location>
        <begin position="273"/>
        <end position="287"/>
    </location>
</feature>
<comment type="caution">
    <text evidence="2">The sequence shown here is derived from an EMBL/GenBank/DDBJ whole genome shotgun (WGS) entry which is preliminary data.</text>
</comment>
<feature type="compositionally biased region" description="Acidic residues" evidence="1">
    <location>
        <begin position="231"/>
        <end position="244"/>
    </location>
</feature>
<sequence>MPRTLPWLKGGGASSPARPRPGKPAPQSAKRPRITCPEANDDDFDTPIRRSRAQTPGTPPTSPPPEPPTPTEQEALHEGYDADDGHMMVEDEFLATAQLYTQHLHYAEYARLKKAARERENATPGKPTNIMAEFVPQHRSVPHTRKPRASSSSSEGEAVISDSTLAGLMESPRKPPTLLLRSQTTEKPPQSPSKIRNGPDHVTQTAKTRLSPVRETKASSEAQARIVLSDNPDDNETTDDDDLDAPIRPRKPLVSKVSYPNGTKHTTNHKHAIKADPDRTQYKRDEPAPPPRQHLTKSSLDADNPGIPLSKARARAPSITHSTSGSTSRSTAEILAERRNKHKAKQAEKSNNTNHDTTTEIPTFLF</sequence>
<dbReference type="Proteomes" id="UP000799439">
    <property type="component" value="Unassembled WGS sequence"/>
</dbReference>
<feature type="region of interest" description="Disordered" evidence="1">
    <location>
        <begin position="1"/>
        <end position="87"/>
    </location>
</feature>
<gene>
    <name evidence="2" type="ORF">K461DRAFT_278512</name>
</gene>
<dbReference type="OrthoDB" id="5374569at2759"/>
<organism evidence="2 3">
    <name type="scientific">Myriangium duriaei CBS 260.36</name>
    <dbReference type="NCBI Taxonomy" id="1168546"/>
    <lineage>
        <taxon>Eukaryota</taxon>
        <taxon>Fungi</taxon>
        <taxon>Dikarya</taxon>
        <taxon>Ascomycota</taxon>
        <taxon>Pezizomycotina</taxon>
        <taxon>Dothideomycetes</taxon>
        <taxon>Dothideomycetidae</taxon>
        <taxon>Myriangiales</taxon>
        <taxon>Myriangiaceae</taxon>
        <taxon>Myriangium</taxon>
    </lineage>
</organism>
<feature type="region of interest" description="Disordered" evidence="1">
    <location>
        <begin position="117"/>
        <end position="366"/>
    </location>
</feature>
<accession>A0A9P4MJP8</accession>
<feature type="compositionally biased region" description="Polar residues" evidence="1">
    <location>
        <begin position="349"/>
        <end position="366"/>
    </location>
</feature>
<dbReference type="AlphaFoldDB" id="A0A9P4MJP8"/>
<evidence type="ECO:0000313" key="3">
    <source>
        <dbReference type="Proteomes" id="UP000799439"/>
    </source>
</evidence>
<dbReference type="EMBL" id="ML996086">
    <property type="protein sequence ID" value="KAF2152294.1"/>
    <property type="molecule type" value="Genomic_DNA"/>
</dbReference>
<protein>
    <submittedName>
        <fullName evidence="2">Uncharacterized protein</fullName>
    </submittedName>
</protein>
<reference evidence="2" key="1">
    <citation type="journal article" date="2020" name="Stud. Mycol.">
        <title>101 Dothideomycetes genomes: a test case for predicting lifestyles and emergence of pathogens.</title>
        <authorList>
            <person name="Haridas S."/>
            <person name="Albert R."/>
            <person name="Binder M."/>
            <person name="Bloem J."/>
            <person name="Labutti K."/>
            <person name="Salamov A."/>
            <person name="Andreopoulos B."/>
            <person name="Baker S."/>
            <person name="Barry K."/>
            <person name="Bills G."/>
            <person name="Bluhm B."/>
            <person name="Cannon C."/>
            <person name="Castanera R."/>
            <person name="Culley D."/>
            <person name="Daum C."/>
            <person name="Ezra D."/>
            <person name="Gonzalez J."/>
            <person name="Henrissat B."/>
            <person name="Kuo A."/>
            <person name="Liang C."/>
            <person name="Lipzen A."/>
            <person name="Lutzoni F."/>
            <person name="Magnuson J."/>
            <person name="Mondo S."/>
            <person name="Nolan M."/>
            <person name="Ohm R."/>
            <person name="Pangilinan J."/>
            <person name="Park H.-J."/>
            <person name="Ramirez L."/>
            <person name="Alfaro M."/>
            <person name="Sun H."/>
            <person name="Tritt A."/>
            <person name="Yoshinaga Y."/>
            <person name="Zwiers L.-H."/>
            <person name="Turgeon B."/>
            <person name="Goodwin S."/>
            <person name="Spatafora J."/>
            <person name="Crous P."/>
            <person name="Grigoriev I."/>
        </authorList>
    </citation>
    <scope>NUCLEOTIDE SEQUENCE</scope>
    <source>
        <strain evidence="2">CBS 260.36</strain>
    </source>
</reference>
<feature type="compositionally biased region" description="Polar residues" evidence="1">
    <location>
        <begin position="180"/>
        <end position="194"/>
    </location>
</feature>
<name>A0A9P4MJP8_9PEZI</name>
<feature type="compositionally biased region" description="Basic and acidic residues" evidence="1">
    <location>
        <begin position="74"/>
        <end position="87"/>
    </location>
</feature>